<gene>
    <name evidence="2" type="ORF">PSNMU_V1.4_AUG-EV-PASAV3_0119430</name>
</gene>
<organism evidence="2 3">
    <name type="scientific">Pseudo-nitzschia multistriata</name>
    <dbReference type="NCBI Taxonomy" id="183589"/>
    <lineage>
        <taxon>Eukaryota</taxon>
        <taxon>Sar</taxon>
        <taxon>Stramenopiles</taxon>
        <taxon>Ochrophyta</taxon>
        <taxon>Bacillariophyta</taxon>
        <taxon>Bacillariophyceae</taxon>
        <taxon>Bacillariophycidae</taxon>
        <taxon>Bacillariales</taxon>
        <taxon>Bacillariaceae</taxon>
        <taxon>Pseudo-nitzschia</taxon>
    </lineage>
</organism>
<evidence type="ECO:0000313" key="3">
    <source>
        <dbReference type="Proteomes" id="UP000291116"/>
    </source>
</evidence>
<accession>A0A448ZRZ7</accession>
<dbReference type="EMBL" id="CAACVS010000669">
    <property type="protein sequence ID" value="VEU44808.1"/>
    <property type="molecule type" value="Genomic_DNA"/>
</dbReference>
<reference evidence="2 3" key="1">
    <citation type="submission" date="2019-01" db="EMBL/GenBank/DDBJ databases">
        <authorList>
            <person name="Ferrante I. M."/>
        </authorList>
    </citation>
    <scope>NUCLEOTIDE SEQUENCE [LARGE SCALE GENOMIC DNA]</scope>
    <source>
        <strain evidence="2 3">B856</strain>
    </source>
</reference>
<dbReference type="Proteomes" id="UP000291116">
    <property type="component" value="Unassembled WGS sequence"/>
</dbReference>
<proteinExistence type="predicted"/>
<dbReference type="OrthoDB" id="10535288at2759"/>
<feature type="chain" id="PRO_5019027567" description="RxLR effector protein" evidence="1">
    <location>
        <begin position="20"/>
        <end position="182"/>
    </location>
</feature>
<evidence type="ECO:0000256" key="1">
    <source>
        <dbReference type="SAM" id="SignalP"/>
    </source>
</evidence>
<dbReference type="AlphaFoldDB" id="A0A448ZRZ7"/>
<protein>
    <recommendedName>
        <fullName evidence="4">RxLR effector protein</fullName>
    </recommendedName>
</protein>
<feature type="signal peptide" evidence="1">
    <location>
        <begin position="1"/>
        <end position="19"/>
    </location>
</feature>
<name>A0A448ZRZ7_9STRA</name>
<keyword evidence="1" id="KW-0732">Signal</keyword>
<keyword evidence="3" id="KW-1185">Reference proteome</keyword>
<evidence type="ECO:0000313" key="2">
    <source>
        <dbReference type="EMBL" id="VEU44808.1"/>
    </source>
</evidence>
<sequence length="182" mass="19798">MKTGLFLASLCSLNASTSAWTPASSTSTSSRRGFLDQAAKIVPLVVVAAPAFADEEVAAVAPEAAAAVEAEPETPADPAPATDENEFIARLKAQSEANKDKYLAQSRMNDKLSKRQFNSQYDRPSYVGVHTADNSSVKMLLKADFEQMLKEGKIEQKYESKVVKKTGEISDDFSKPIWMFAN</sequence>
<evidence type="ECO:0008006" key="4">
    <source>
        <dbReference type="Google" id="ProtNLM"/>
    </source>
</evidence>